<dbReference type="Pfam" id="PF04135">
    <property type="entry name" value="Nop10p"/>
    <property type="match status" value="1"/>
</dbReference>
<keyword evidence="4" id="KW-0687">Ribonucleoprotein</keyword>
<dbReference type="GO" id="GO:1990904">
    <property type="term" value="C:ribonucleoprotein complex"/>
    <property type="evidence" value="ECO:0007669"/>
    <property type="project" value="UniProtKB-KW"/>
</dbReference>
<evidence type="ECO:0000313" key="7">
    <source>
        <dbReference type="Proteomes" id="UP001149411"/>
    </source>
</evidence>
<dbReference type="AlphaFoldDB" id="A0A9Q4C6D5"/>
<dbReference type="PANTHER" id="PTHR13305">
    <property type="entry name" value="RIBOSOME BIOGENESIS PROTEIN NOP10"/>
    <property type="match status" value="1"/>
</dbReference>
<dbReference type="GO" id="GO:0001522">
    <property type="term" value="P:pseudouridine synthesis"/>
    <property type="evidence" value="ECO:0007669"/>
    <property type="project" value="InterPro"/>
</dbReference>
<dbReference type="InterPro" id="IPR007264">
    <property type="entry name" value="H/ACA_rnp_Nop10"/>
</dbReference>
<evidence type="ECO:0000256" key="1">
    <source>
        <dbReference type="ARBA" id="ARBA00009462"/>
    </source>
</evidence>
<dbReference type="Gene3D" id="2.20.28.40">
    <property type="entry name" value="H/ACA ribonucleoprotein complex, subunit Nop10"/>
    <property type="match status" value="1"/>
</dbReference>
<keyword evidence="2" id="KW-0690">Ribosome biogenesis</keyword>
<comment type="similarity">
    <text evidence="1">Belongs to the NOP10 family.</text>
</comment>
<evidence type="ECO:0000256" key="2">
    <source>
        <dbReference type="ARBA" id="ARBA00022517"/>
    </source>
</evidence>
<dbReference type="EMBL" id="RKLV01000006">
    <property type="protein sequence ID" value="MCX2819234.1"/>
    <property type="molecule type" value="Genomic_DNA"/>
</dbReference>
<name>A0A9Q4C6D5_9EURY</name>
<evidence type="ECO:0000256" key="5">
    <source>
        <dbReference type="SAM" id="MobiDB-lite"/>
    </source>
</evidence>
<evidence type="ECO:0000256" key="4">
    <source>
        <dbReference type="ARBA" id="ARBA00023274"/>
    </source>
</evidence>
<evidence type="ECO:0000313" key="6">
    <source>
        <dbReference type="EMBL" id="MCX2819234.1"/>
    </source>
</evidence>
<keyword evidence="3" id="KW-0698">rRNA processing</keyword>
<gene>
    <name evidence="6" type="ORF">EGH25_07695</name>
</gene>
<feature type="region of interest" description="Disordered" evidence="5">
    <location>
        <begin position="27"/>
        <end position="54"/>
    </location>
</feature>
<dbReference type="NCBIfam" id="NF009623">
    <property type="entry name" value="PRK13130.1"/>
    <property type="match status" value="1"/>
</dbReference>
<organism evidence="6 7">
    <name type="scientific">Halorutilus salinus</name>
    <dbReference type="NCBI Taxonomy" id="2487751"/>
    <lineage>
        <taxon>Archaea</taxon>
        <taxon>Methanobacteriati</taxon>
        <taxon>Methanobacteriota</taxon>
        <taxon>Stenosarchaea group</taxon>
        <taxon>Halobacteria</taxon>
        <taxon>Halorutilales</taxon>
        <taxon>Halorutilaceae</taxon>
        <taxon>Halorutilus</taxon>
    </lineage>
</organism>
<keyword evidence="7" id="KW-1185">Reference proteome</keyword>
<dbReference type="GO" id="GO:0006364">
    <property type="term" value="P:rRNA processing"/>
    <property type="evidence" value="ECO:0007669"/>
    <property type="project" value="UniProtKB-KW"/>
</dbReference>
<accession>A0A9Q4C6D5</accession>
<dbReference type="Proteomes" id="UP001149411">
    <property type="component" value="Unassembled WGS sequence"/>
</dbReference>
<protein>
    <submittedName>
        <fullName evidence="6">RNA-protein complex protein Nop10</fullName>
    </submittedName>
</protein>
<dbReference type="SUPFAM" id="SSF144210">
    <property type="entry name" value="Nop10-like SnoRNP"/>
    <property type="match status" value="1"/>
</dbReference>
<evidence type="ECO:0000256" key="3">
    <source>
        <dbReference type="ARBA" id="ARBA00022552"/>
    </source>
</evidence>
<proteinExistence type="inferred from homology"/>
<dbReference type="RefSeq" id="WP_266087319.1">
    <property type="nucleotide sequence ID" value="NZ_RKLV01000006.1"/>
</dbReference>
<comment type="caution">
    <text evidence="6">The sequence shown here is derived from an EMBL/GenBank/DDBJ whole genome shotgun (WGS) entry which is preliminary data.</text>
</comment>
<dbReference type="PANTHER" id="PTHR13305:SF0">
    <property type="entry name" value="H_ACA RIBONUCLEOPROTEIN COMPLEX SUBUNIT 3"/>
    <property type="match status" value="1"/>
</dbReference>
<dbReference type="InterPro" id="IPR036756">
    <property type="entry name" value="H/ACA_rnp_Nop10_sf"/>
</dbReference>
<sequence length="54" mass="6153">MKALIRVCEDDHQAVYTLGDTCPECGGSTRNTAPPRFSPDDAYAEHRRRTKWTK</sequence>
<reference evidence="6" key="1">
    <citation type="submission" date="2022-09" db="EMBL/GenBank/DDBJ databases">
        <title>Haloadaptaus new haloarchaeum isolated from saline soil.</title>
        <authorList>
            <person name="Duran-Viseras A."/>
            <person name="Sanchez-Porro C."/>
            <person name="Ventosa A."/>
        </authorList>
    </citation>
    <scope>NUCLEOTIDE SEQUENCE</scope>
    <source>
        <strain evidence="6">F3-133</strain>
    </source>
</reference>
<dbReference type="GO" id="GO:0030515">
    <property type="term" value="F:snoRNA binding"/>
    <property type="evidence" value="ECO:0007669"/>
    <property type="project" value="InterPro"/>
</dbReference>